<evidence type="ECO:0000313" key="2">
    <source>
        <dbReference type="Proteomes" id="UP000199494"/>
    </source>
</evidence>
<dbReference type="STRING" id="530584.SAMN05421630_108100"/>
<dbReference type="InterPro" id="IPR029767">
    <property type="entry name" value="WecB-like"/>
</dbReference>
<dbReference type="NCBIfam" id="TIGR03568">
    <property type="entry name" value="NeuC_NnaA"/>
    <property type="match status" value="1"/>
</dbReference>
<dbReference type="Pfam" id="PF02350">
    <property type="entry name" value="Epimerase_2"/>
    <property type="match status" value="1"/>
</dbReference>
<sequence length="406" mass="43361">MPARTDTRQSARTTGRGTQTVTTIRGVCIFTGSRADYGPLRPVISAVANDRELDLSIIASGGHLIAQQGSTVDQIEADGFQVDETIDMVLASDNAVGVAKSFGLGMIGYADSIRRISPEILVVLGDRYEALAITICATLQRIPVAHIAGGEVTKGSIDDPIRNAITQLSSLHFVATEMARDRVVSMGAARWSVHNTGSPSIDTIKNLQFLPRDQLFASLEIQPKKDIFLITYHPVTADPHSGRAGIIGLVEALQKFPNVTSIFTESNIDDGGSEISELIHRFVSTNPEHAVLVKSLGQESYLSLLHASTAVIGNSSSGLSEAPALQTPTVNIGPRQSGRPRADSVIDCGTDAAEIEHAIRRATSPSNADILSRTKSPYGIGNAAKEIVSKLRSTDLSKLQRSFNIE</sequence>
<dbReference type="Gene3D" id="3.40.50.2000">
    <property type="entry name" value="Glycogen Phosphorylase B"/>
    <property type="match status" value="2"/>
</dbReference>
<name>A0A1G6UJP5_9PSEU</name>
<organism evidence="1 2">
    <name type="scientific">Prauserella marina</name>
    <dbReference type="NCBI Taxonomy" id="530584"/>
    <lineage>
        <taxon>Bacteria</taxon>
        <taxon>Bacillati</taxon>
        <taxon>Actinomycetota</taxon>
        <taxon>Actinomycetes</taxon>
        <taxon>Pseudonocardiales</taxon>
        <taxon>Pseudonocardiaceae</taxon>
        <taxon>Prauserella</taxon>
    </lineage>
</organism>
<gene>
    <name evidence="1" type="ORF">SAMN05421630_108100</name>
</gene>
<dbReference type="InterPro" id="IPR003331">
    <property type="entry name" value="UDP_GlcNAc_Epimerase_2_dom"/>
</dbReference>
<dbReference type="GO" id="GO:0004553">
    <property type="term" value="F:hydrolase activity, hydrolyzing O-glycosyl compounds"/>
    <property type="evidence" value="ECO:0007669"/>
    <property type="project" value="InterPro"/>
</dbReference>
<dbReference type="GO" id="GO:0006047">
    <property type="term" value="P:UDP-N-acetylglucosamine metabolic process"/>
    <property type="evidence" value="ECO:0007669"/>
    <property type="project" value="InterPro"/>
</dbReference>
<dbReference type="Proteomes" id="UP000199494">
    <property type="component" value="Unassembled WGS sequence"/>
</dbReference>
<dbReference type="OrthoDB" id="9803238at2"/>
<accession>A0A1G6UJP5</accession>
<keyword evidence="2" id="KW-1185">Reference proteome</keyword>
<dbReference type="EMBL" id="FMZE01000008">
    <property type="protein sequence ID" value="SDD41582.1"/>
    <property type="molecule type" value="Genomic_DNA"/>
</dbReference>
<dbReference type="InterPro" id="IPR020004">
    <property type="entry name" value="UDP-GlcNAc_Epase"/>
</dbReference>
<proteinExistence type="predicted"/>
<reference evidence="1 2" key="1">
    <citation type="submission" date="2016-10" db="EMBL/GenBank/DDBJ databases">
        <authorList>
            <person name="de Groot N.N."/>
        </authorList>
    </citation>
    <scope>NUCLEOTIDE SEQUENCE [LARGE SCALE GENOMIC DNA]</scope>
    <source>
        <strain evidence="1 2">CGMCC 4.5506</strain>
    </source>
</reference>
<evidence type="ECO:0000313" key="1">
    <source>
        <dbReference type="EMBL" id="SDD41582.1"/>
    </source>
</evidence>
<dbReference type="SUPFAM" id="SSF53756">
    <property type="entry name" value="UDP-Glycosyltransferase/glycogen phosphorylase"/>
    <property type="match status" value="1"/>
</dbReference>
<protein>
    <submittedName>
        <fullName evidence="1">UDP-N-acetylglucosamine 2-epimerase (Non-hydrolysing)/GDP/UDP-N,N'-diacetylbacillosamine 2-epimerase (Hydrolysing)</fullName>
    </submittedName>
</protein>
<dbReference type="AlphaFoldDB" id="A0A1G6UJP5"/>
<dbReference type="PANTHER" id="PTHR43174">
    <property type="entry name" value="UDP-N-ACETYLGLUCOSAMINE 2-EPIMERASE"/>
    <property type="match status" value="1"/>
</dbReference>
<dbReference type="CDD" id="cd03786">
    <property type="entry name" value="GTB_UDP-GlcNAc_2-Epimerase"/>
    <property type="match status" value="1"/>
</dbReference>
<dbReference type="PANTHER" id="PTHR43174:SF3">
    <property type="entry name" value="UDP-N-ACETYLGLUCOSAMINE 2-EPIMERASE"/>
    <property type="match status" value="1"/>
</dbReference>